<reference evidence="2" key="1">
    <citation type="submission" date="2020-02" db="EMBL/GenBank/DDBJ databases">
        <authorList>
            <person name="Meier V. D."/>
        </authorList>
    </citation>
    <scope>NUCLEOTIDE SEQUENCE</scope>
    <source>
        <strain evidence="2">AVDCRST_MAG35</strain>
    </source>
</reference>
<proteinExistence type="predicted"/>
<organism evidence="2">
    <name type="scientific">uncultured Quadrisphaera sp</name>
    <dbReference type="NCBI Taxonomy" id="904978"/>
    <lineage>
        <taxon>Bacteria</taxon>
        <taxon>Bacillati</taxon>
        <taxon>Actinomycetota</taxon>
        <taxon>Actinomycetes</taxon>
        <taxon>Kineosporiales</taxon>
        <taxon>Kineosporiaceae</taxon>
        <taxon>Quadrisphaera</taxon>
        <taxon>environmental samples</taxon>
    </lineage>
</organism>
<evidence type="ECO:0000256" key="1">
    <source>
        <dbReference type="SAM" id="MobiDB-lite"/>
    </source>
</evidence>
<dbReference type="AlphaFoldDB" id="A0A6J4PL27"/>
<sequence length="83" mass="8628">TGPWPGSASAPVRRSRCWCSRSAARPCWPPRWRPGASAAAAGRGRGPAGCRRPTCSSRPGGSASGCWPPRPAWRPARGGCCSP</sequence>
<accession>A0A6J4PL27</accession>
<keyword evidence="2" id="KW-0812">Transmembrane</keyword>
<feature type="compositionally biased region" description="Low complexity" evidence="1">
    <location>
        <begin position="73"/>
        <end position="83"/>
    </location>
</feature>
<evidence type="ECO:0000313" key="2">
    <source>
        <dbReference type="EMBL" id="CAA9413251.1"/>
    </source>
</evidence>
<name>A0A6J4PL27_9ACTN</name>
<feature type="non-terminal residue" evidence="2">
    <location>
        <position position="1"/>
    </location>
</feature>
<dbReference type="EMBL" id="CADCUY010000315">
    <property type="protein sequence ID" value="CAA9413251.1"/>
    <property type="molecule type" value="Genomic_DNA"/>
</dbReference>
<gene>
    <name evidence="2" type="ORF">AVDCRST_MAG35-1558</name>
</gene>
<feature type="non-terminal residue" evidence="2">
    <location>
        <position position="83"/>
    </location>
</feature>
<feature type="region of interest" description="Disordered" evidence="1">
    <location>
        <begin position="31"/>
        <end position="83"/>
    </location>
</feature>
<feature type="compositionally biased region" description="Low complexity" evidence="1">
    <location>
        <begin position="33"/>
        <end position="53"/>
    </location>
</feature>
<keyword evidence="2" id="KW-0472">Membrane</keyword>
<protein>
    <submittedName>
        <fullName evidence="2">Transmembrane component YkoC of energizing module of thiamin-regulated ECF transporter for HydroxyMethylPyrimidine</fullName>
    </submittedName>
</protein>